<protein>
    <recommendedName>
        <fullName evidence="3">Chemokine interleukin-8-like domain-containing protein</fullName>
    </recommendedName>
</protein>
<dbReference type="AlphaFoldDB" id="A0A8K1GJH9"/>
<reference evidence="4" key="1">
    <citation type="submission" date="2019-04" db="EMBL/GenBank/DDBJ databases">
        <title>Genome assembly of Zosterops borbonicus 15179.</title>
        <authorList>
            <person name="Leroy T."/>
            <person name="Anselmetti Y."/>
            <person name="Tilak M.-K."/>
            <person name="Nabholz B."/>
        </authorList>
    </citation>
    <scope>NUCLEOTIDE SEQUENCE</scope>
    <source>
        <strain evidence="4">HGM_15179</strain>
        <tissue evidence="4">Muscle</tissue>
    </source>
</reference>
<dbReference type="OrthoDB" id="9906867at2759"/>
<dbReference type="SMART" id="SM00199">
    <property type="entry name" value="SCY"/>
    <property type="match status" value="1"/>
</dbReference>
<dbReference type="InterPro" id="IPR036048">
    <property type="entry name" value="Interleukin_8-like_sf"/>
</dbReference>
<keyword evidence="2" id="KW-0732">Signal</keyword>
<keyword evidence="1" id="KW-0202">Cytokine</keyword>
<dbReference type="GO" id="GO:0005615">
    <property type="term" value="C:extracellular space"/>
    <property type="evidence" value="ECO:0007669"/>
    <property type="project" value="UniProtKB-KW"/>
</dbReference>
<dbReference type="GO" id="GO:0008009">
    <property type="term" value="F:chemokine activity"/>
    <property type="evidence" value="ECO:0007669"/>
    <property type="project" value="InterPro"/>
</dbReference>
<name>A0A8K1GJH9_9PASS</name>
<proteinExistence type="predicted"/>
<evidence type="ECO:0000313" key="4">
    <source>
        <dbReference type="EMBL" id="TRZ18864.1"/>
    </source>
</evidence>
<dbReference type="GO" id="GO:0006955">
    <property type="term" value="P:immune response"/>
    <property type="evidence" value="ECO:0007669"/>
    <property type="project" value="InterPro"/>
</dbReference>
<feature type="domain" description="Chemokine interleukin-8-like" evidence="3">
    <location>
        <begin position="32"/>
        <end position="89"/>
    </location>
</feature>
<dbReference type="Proteomes" id="UP000796761">
    <property type="component" value="Unassembled WGS sequence"/>
</dbReference>
<dbReference type="InterPro" id="IPR039809">
    <property type="entry name" value="Chemokine_b/g/d"/>
</dbReference>
<evidence type="ECO:0000259" key="3">
    <source>
        <dbReference type="SMART" id="SM00199"/>
    </source>
</evidence>
<keyword evidence="5" id="KW-1185">Reference proteome</keyword>
<feature type="chain" id="PRO_5035474940" description="Chemokine interleukin-8-like domain-containing protein" evidence="2">
    <location>
        <begin position="26"/>
        <end position="98"/>
    </location>
</feature>
<dbReference type="InterPro" id="IPR001811">
    <property type="entry name" value="Chemokine_IL8-like_dom"/>
</dbReference>
<feature type="signal peptide" evidence="2">
    <location>
        <begin position="1"/>
        <end position="25"/>
    </location>
</feature>
<gene>
    <name evidence="4" type="ORF">HGM15179_008288</name>
</gene>
<sequence length="98" mass="11170">MKLHTAAILLLFFWLGIFTVHTVQGSASSQSMRKFSCVTLSTKQMNIQNLVSYERQQVPTDAIMFITAKGIKICVSPNPRWVKAAMKRIDERRAAKRK</sequence>
<evidence type="ECO:0000256" key="2">
    <source>
        <dbReference type="SAM" id="SignalP"/>
    </source>
</evidence>
<evidence type="ECO:0000313" key="5">
    <source>
        <dbReference type="Proteomes" id="UP000796761"/>
    </source>
</evidence>
<dbReference type="SUPFAM" id="SSF54117">
    <property type="entry name" value="Interleukin 8-like chemokines"/>
    <property type="match status" value="1"/>
</dbReference>
<evidence type="ECO:0000256" key="1">
    <source>
        <dbReference type="ARBA" id="ARBA00022514"/>
    </source>
</evidence>
<dbReference type="EMBL" id="SWJQ01000206">
    <property type="protein sequence ID" value="TRZ18864.1"/>
    <property type="molecule type" value="Genomic_DNA"/>
</dbReference>
<dbReference type="PANTHER" id="PTHR12015">
    <property type="entry name" value="SMALL INDUCIBLE CYTOKINE A"/>
    <property type="match status" value="1"/>
</dbReference>
<comment type="caution">
    <text evidence="4">The sequence shown here is derived from an EMBL/GenBank/DDBJ whole genome shotgun (WGS) entry which is preliminary data.</text>
</comment>
<dbReference type="Gene3D" id="2.40.50.40">
    <property type="match status" value="1"/>
</dbReference>
<organism evidence="4 5">
    <name type="scientific">Zosterops borbonicus</name>
    <dbReference type="NCBI Taxonomy" id="364589"/>
    <lineage>
        <taxon>Eukaryota</taxon>
        <taxon>Metazoa</taxon>
        <taxon>Chordata</taxon>
        <taxon>Craniata</taxon>
        <taxon>Vertebrata</taxon>
        <taxon>Euteleostomi</taxon>
        <taxon>Archelosauria</taxon>
        <taxon>Archosauria</taxon>
        <taxon>Dinosauria</taxon>
        <taxon>Saurischia</taxon>
        <taxon>Theropoda</taxon>
        <taxon>Coelurosauria</taxon>
        <taxon>Aves</taxon>
        <taxon>Neognathae</taxon>
        <taxon>Neoaves</taxon>
        <taxon>Telluraves</taxon>
        <taxon>Australaves</taxon>
        <taxon>Passeriformes</taxon>
        <taxon>Sylvioidea</taxon>
        <taxon>Zosteropidae</taxon>
        <taxon>Zosterops</taxon>
    </lineage>
</organism>
<accession>A0A8K1GJH9</accession>
<dbReference type="Pfam" id="PF00048">
    <property type="entry name" value="IL8"/>
    <property type="match status" value="1"/>
</dbReference>